<dbReference type="PIRSF" id="PIRSF037232">
    <property type="entry name" value="Tricalbin"/>
    <property type="match status" value="1"/>
</dbReference>
<keyword evidence="4 13" id="KW-0812">Transmembrane</keyword>
<feature type="region of interest" description="Disordered" evidence="12">
    <location>
        <begin position="1279"/>
        <end position="1322"/>
    </location>
</feature>
<dbReference type="EMBL" id="CP014247">
    <property type="protein sequence ID" value="AMD22088.1"/>
    <property type="molecule type" value="Genomic_DNA"/>
</dbReference>
<dbReference type="GeneID" id="28725418"/>
<keyword evidence="9" id="KW-0446">Lipid-binding</keyword>
<feature type="domain" description="C2" evidence="14">
    <location>
        <begin position="1075"/>
        <end position="1191"/>
    </location>
</feature>
<feature type="compositionally biased region" description="Basic and acidic residues" evidence="12">
    <location>
        <begin position="1292"/>
        <end position="1304"/>
    </location>
</feature>
<organism evidence="16 17">
    <name type="scientific">Eremothecium sinecaudum</name>
    <dbReference type="NCBI Taxonomy" id="45286"/>
    <lineage>
        <taxon>Eukaryota</taxon>
        <taxon>Fungi</taxon>
        <taxon>Dikarya</taxon>
        <taxon>Ascomycota</taxon>
        <taxon>Saccharomycotina</taxon>
        <taxon>Saccharomycetes</taxon>
        <taxon>Saccharomycetales</taxon>
        <taxon>Saccharomycetaceae</taxon>
        <taxon>Eremothecium</taxon>
    </lineage>
</organism>
<evidence type="ECO:0000256" key="5">
    <source>
        <dbReference type="ARBA" id="ARBA00022737"/>
    </source>
</evidence>
<evidence type="ECO:0000256" key="10">
    <source>
        <dbReference type="ARBA" id="ARBA00023136"/>
    </source>
</evidence>
<evidence type="ECO:0000256" key="1">
    <source>
        <dbReference type="ARBA" id="ARBA00004586"/>
    </source>
</evidence>
<keyword evidence="11" id="KW-0175">Coiled coil</keyword>
<dbReference type="Proteomes" id="UP000243052">
    <property type="component" value="Chromosome vii"/>
</dbReference>
<evidence type="ECO:0000256" key="12">
    <source>
        <dbReference type="SAM" id="MobiDB-lite"/>
    </source>
</evidence>
<dbReference type="InterPro" id="IPR035892">
    <property type="entry name" value="C2_domain_sf"/>
</dbReference>
<gene>
    <name evidence="16" type="ORF">AW171_hschr74098</name>
</gene>
<keyword evidence="5" id="KW-0677">Repeat</keyword>
<evidence type="ECO:0000256" key="3">
    <source>
        <dbReference type="ARBA" id="ARBA00022553"/>
    </source>
</evidence>
<keyword evidence="3" id="KW-0597">Phosphoprotein</keyword>
<evidence type="ECO:0000259" key="15">
    <source>
        <dbReference type="PROSITE" id="PS51847"/>
    </source>
</evidence>
<keyword evidence="2" id="KW-0813">Transport</keyword>
<dbReference type="InterPro" id="IPR031468">
    <property type="entry name" value="SMP_LBD"/>
</dbReference>
<keyword evidence="17" id="KW-1185">Reference proteome</keyword>
<feature type="region of interest" description="Disordered" evidence="12">
    <location>
        <begin position="581"/>
        <end position="617"/>
    </location>
</feature>
<dbReference type="STRING" id="45286.A0A0X8HVC5"/>
<dbReference type="SMART" id="SM00239">
    <property type="entry name" value="C2"/>
    <property type="match status" value="5"/>
</dbReference>
<evidence type="ECO:0000256" key="13">
    <source>
        <dbReference type="SAM" id="Phobius"/>
    </source>
</evidence>
<feature type="domain" description="SMP-LTD" evidence="15">
    <location>
        <begin position="234"/>
        <end position="441"/>
    </location>
</feature>
<dbReference type="GO" id="GO:0005789">
    <property type="term" value="C:endoplasmic reticulum membrane"/>
    <property type="evidence" value="ECO:0007669"/>
    <property type="project" value="UniProtKB-SubCell"/>
</dbReference>
<dbReference type="CDD" id="cd00030">
    <property type="entry name" value="C2"/>
    <property type="match status" value="1"/>
</dbReference>
<dbReference type="Gene3D" id="2.60.40.150">
    <property type="entry name" value="C2 domain"/>
    <property type="match status" value="4"/>
</dbReference>
<evidence type="ECO:0000256" key="6">
    <source>
        <dbReference type="ARBA" id="ARBA00022824"/>
    </source>
</evidence>
<dbReference type="InterPro" id="IPR000008">
    <property type="entry name" value="C2_dom"/>
</dbReference>
<evidence type="ECO:0000256" key="11">
    <source>
        <dbReference type="SAM" id="Coils"/>
    </source>
</evidence>
<dbReference type="InterPro" id="IPR037761">
    <property type="entry name" value="C2A_Tricalbin"/>
</dbReference>
<comment type="subcellular location">
    <subcellularLocation>
        <location evidence="1">Endoplasmic reticulum membrane</location>
    </subcellularLocation>
</comment>
<evidence type="ECO:0000256" key="2">
    <source>
        <dbReference type="ARBA" id="ARBA00022448"/>
    </source>
</evidence>
<evidence type="ECO:0000256" key="4">
    <source>
        <dbReference type="ARBA" id="ARBA00022692"/>
    </source>
</evidence>
<dbReference type="CDD" id="cd21678">
    <property type="entry name" value="SMP_TCB"/>
    <property type="match status" value="1"/>
</dbReference>
<keyword evidence="6" id="KW-0256">Endoplasmic reticulum</keyword>
<dbReference type="PROSITE" id="PS50004">
    <property type="entry name" value="C2"/>
    <property type="match status" value="3"/>
</dbReference>
<evidence type="ECO:0000313" key="17">
    <source>
        <dbReference type="Proteomes" id="UP000243052"/>
    </source>
</evidence>
<keyword evidence="8" id="KW-0445">Lipid transport</keyword>
<reference evidence="16 17" key="1">
    <citation type="submission" date="2016-01" db="EMBL/GenBank/DDBJ databases">
        <title>Genome sequence of the yeast Holleya sinecauda.</title>
        <authorList>
            <person name="Dietrich F.S."/>
        </authorList>
    </citation>
    <scope>NUCLEOTIDE SEQUENCE [LARGE SCALE GENOMIC DNA]</scope>
    <source>
        <strain evidence="16 17">ATCC 58844</strain>
    </source>
</reference>
<dbReference type="InterPro" id="IPR037765">
    <property type="entry name" value="C2B_Tricalbin"/>
</dbReference>
<dbReference type="RefSeq" id="XP_017989084.1">
    <property type="nucleotide sequence ID" value="XM_018133753.1"/>
</dbReference>
<dbReference type="GO" id="GO:0006869">
    <property type="term" value="P:lipid transport"/>
    <property type="evidence" value="ECO:0007669"/>
    <property type="project" value="UniProtKB-KW"/>
</dbReference>
<evidence type="ECO:0000256" key="9">
    <source>
        <dbReference type="ARBA" id="ARBA00023121"/>
    </source>
</evidence>
<dbReference type="Pfam" id="PF25669">
    <property type="entry name" value="SMP_MUG190-like"/>
    <property type="match status" value="1"/>
</dbReference>
<dbReference type="InterPro" id="IPR037756">
    <property type="entry name" value="C2D_Tricalbin"/>
</dbReference>
<feature type="transmembrane region" description="Helical" evidence="13">
    <location>
        <begin position="181"/>
        <end position="207"/>
    </location>
</feature>
<evidence type="ECO:0000313" key="16">
    <source>
        <dbReference type="EMBL" id="AMD22088.1"/>
    </source>
</evidence>
<evidence type="ECO:0000256" key="8">
    <source>
        <dbReference type="ARBA" id="ARBA00023055"/>
    </source>
</evidence>
<feature type="compositionally biased region" description="Acidic residues" evidence="12">
    <location>
        <begin position="593"/>
        <end position="613"/>
    </location>
</feature>
<dbReference type="GO" id="GO:0061817">
    <property type="term" value="P:endoplasmic reticulum-plasma membrane tethering"/>
    <property type="evidence" value="ECO:0007669"/>
    <property type="project" value="InterPro"/>
</dbReference>
<dbReference type="GO" id="GO:0008289">
    <property type="term" value="F:lipid binding"/>
    <property type="evidence" value="ECO:0007669"/>
    <property type="project" value="UniProtKB-KW"/>
</dbReference>
<keyword evidence="7 13" id="KW-1133">Transmembrane helix</keyword>
<feature type="domain" description="C2" evidence="14">
    <location>
        <begin position="439"/>
        <end position="551"/>
    </location>
</feature>
<keyword evidence="10 13" id="KW-0472">Membrane</keyword>
<dbReference type="Pfam" id="PF24920">
    <property type="entry name" value="C2_TCB1"/>
    <property type="match status" value="1"/>
</dbReference>
<dbReference type="PROSITE" id="PS51847">
    <property type="entry name" value="SMP"/>
    <property type="match status" value="1"/>
</dbReference>
<dbReference type="GO" id="GO:0071944">
    <property type="term" value="C:cell periphery"/>
    <property type="evidence" value="ECO:0007669"/>
    <property type="project" value="UniProtKB-ARBA"/>
</dbReference>
<evidence type="ECO:0000259" key="14">
    <source>
        <dbReference type="PROSITE" id="PS50004"/>
    </source>
</evidence>
<dbReference type="PANTHER" id="PTHR46980">
    <property type="entry name" value="TRICALBIN-1-RELATED"/>
    <property type="match status" value="1"/>
</dbReference>
<feature type="coiled-coil region" evidence="11">
    <location>
        <begin position="896"/>
        <end position="930"/>
    </location>
</feature>
<sequence>MESTTATVGKATQAVYPLNVQTKTKVQHVVGEDLGDKIVTEKVVQEVVEMENEVPHESATEPPNAIGIPVTSTNDFNPKSMNVATPNVGAPHEKILVRTAQENVLATPRHVIEKRHPLTANGKEDDVDPTHYFPWAQVGSFAESGKGSPITSNTKLVKAYIRERLYNDWYNNVGNVAGTCIFSWFIAYMGFGWWALIGVFFVTASVYRATSRRFQRNVRDDLLRTTVHETLAERYESVEWLNTLLSKIWIIYMPVISEKTKETANPQLAGAAPGYGIDTLSLDEFTLGTKAPMIESIRSYPKKSESFTEMDWKFSFMPSDESNMTPHEAKHKVKPKISLGVSVGKGIVSKSLPVLVEDINVAGNLRVTLHYGDVFPNIKTVSVSLLEPPLIDFALKPVGGDTLGLDIMTFLPGLKTFVKTMIDSFARPMLYAPNHFDIDVEEIMAAQSSDAIGVVAVTLHSAQGLKPSNSLNSFIELTTDRPVTTVDEEVRTKTQRNTPTWSETKYLMVNSLEQKLYLKCFNAAGRKNNLIGEAVFELNELYQKSEQRGLVTDLKNNGKTKGALKYDLVWHPVIGKEKKPDIPKMSKDISSSVDEDGSTEVENQDVENSEEEEEKSKSLDTGILKFTLHKVKYLNTGSSVTGVLSPSADLFIDEKKQKYYKTLRRMNEPTWEESIEIFVPSRRNSEISLKIYDEHVTGREMICEYSSVIDQFLEQAEEGKEFVKGNPQGEIYFTAVWKPVDVPEGAFGASNAMHDPLGVARLHIRDALVSEPGFSGDIDTYFVVSTDKTVIYKSNYFAKNPEPIFNNVIYVPITSDNQIVTIDLYDFQRIGKDRFIGGCHFKAGNIMAGDFATGKLQPAGSDNKILEWNLCDKERNVTANIVRTSVTFIPTISVFAPNEMEKVAELEKRVIEKEKKFEAEQEALRKEMEENPDEYEIVEIDVDDKEAALLNKKEKMSFEELIKYNSGVISFRVSNGKLHKGSHLQILCDEFPYPAFVSNKANNGMIAAEHGEYFVRDLQHSITCFRVTSVPIVKDSDDVVTEINIPTLRLLTQSYNEPFTVGLKGSAVDVEMIYSPTTITLPLSETIVDTGVMEIEVVSAANLPSHDRNGLSDPFAVIKLDGAKLFTTETIKKTLSPSWNAKTTIPIPSRARNKLVIEVYDWDRAGSNTLLCSTVLSLTALSINEPQSFTLDLTPQGMVNVRTLFKPEYIRPAVNVAEGSLVSMPFKAVGTVANFGIGVAGAGVGVATGAAGTVADLGIGGIQKGGRLLKGIGGFNNKHSKGSSVDGSEQPDLPKIKVESHDNEPPNAVPKLSVAPSSPVNHHNRRLSQAINSQVESDDHRAPGATSNNSDVLYELSSVDGPPGPIPRNRAFSRTSSFSRGVPAHANIRGSLTLIAAENLGKSVQIRISLVREGKLKHVYRTEKQKADANGTCFFNETCEFRAPPEANLIFSAVSHHTFSKDTKLGVAQVNLADPQLRQDGQILIKLGTGHIIFKLQYDGGLPPVPALPAELQQTLK</sequence>
<dbReference type="PANTHER" id="PTHR46980:SF1">
    <property type="entry name" value="TRICALBIN-3"/>
    <property type="match status" value="1"/>
</dbReference>
<proteinExistence type="predicted"/>
<dbReference type="InterPro" id="IPR017147">
    <property type="entry name" value="Tricalbin"/>
</dbReference>
<dbReference type="CDD" id="cd04052">
    <property type="entry name" value="C2B_Tricalbin-like"/>
    <property type="match status" value="1"/>
</dbReference>
<evidence type="ECO:0000256" key="7">
    <source>
        <dbReference type="ARBA" id="ARBA00022989"/>
    </source>
</evidence>
<dbReference type="SUPFAM" id="SSF49562">
    <property type="entry name" value="C2 domain (Calcium/lipid-binding domain, CaLB)"/>
    <property type="match status" value="5"/>
</dbReference>
<protein>
    <submittedName>
        <fullName evidence="16">HGL252Wp</fullName>
    </submittedName>
</protein>
<dbReference type="CDD" id="cd04040">
    <property type="entry name" value="C2D_Tricalbin-like"/>
    <property type="match status" value="1"/>
</dbReference>
<feature type="domain" description="C2" evidence="14">
    <location>
        <begin position="743"/>
        <end position="856"/>
    </location>
</feature>
<accession>A0A0X8HVC5</accession>
<dbReference type="InterPro" id="IPR052455">
    <property type="entry name" value="Tricalbin_domain"/>
</dbReference>
<dbReference type="CDD" id="cd04044">
    <property type="entry name" value="C2A_Tricalbin-like"/>
    <property type="match status" value="1"/>
</dbReference>
<name>A0A0X8HVC5_9SACH</name>
<dbReference type="OrthoDB" id="1029639at2759"/>
<dbReference type="InterPro" id="IPR056910">
    <property type="entry name" value="TCB1-3_C2"/>
</dbReference>
<dbReference type="Pfam" id="PF00168">
    <property type="entry name" value="C2"/>
    <property type="match status" value="5"/>
</dbReference>